<evidence type="ECO:0000313" key="9">
    <source>
        <dbReference type="EMBL" id="OLU38063.1"/>
    </source>
</evidence>
<dbReference type="Proteomes" id="UP000186341">
    <property type="component" value="Unassembled WGS sequence"/>
</dbReference>
<dbReference type="Pfam" id="PF02302">
    <property type="entry name" value="PTS_IIB"/>
    <property type="match status" value="1"/>
</dbReference>
<evidence type="ECO:0000256" key="1">
    <source>
        <dbReference type="ARBA" id="ARBA00022448"/>
    </source>
</evidence>
<reference evidence="9 10" key="1">
    <citation type="submission" date="2016-11" db="EMBL/GenBank/DDBJ databases">
        <title>Description of two novel members of the family Erysipelotrichaceae: Ileibacterium lipovorans gen. nov., sp. nov. and Dubosiella newyorkensis, gen. nov., sp. nov.</title>
        <authorList>
            <person name="Cox L.M."/>
            <person name="Sohn J."/>
            <person name="Tyrrell K.L."/>
            <person name="Citron D.M."/>
            <person name="Lawson P.A."/>
            <person name="Patel N.B."/>
            <person name="Iizumi T."/>
            <person name="Perez-Perez G.I."/>
            <person name="Goldstein E.J."/>
            <person name="Blaser M.J."/>
        </authorList>
    </citation>
    <scope>NUCLEOTIDE SEQUENCE [LARGE SCALE GENOMIC DNA]</scope>
    <source>
        <strain evidence="9 10">NYU-BL-A3</strain>
    </source>
</reference>
<keyword evidence="3 9" id="KW-0762">Sugar transport</keyword>
<keyword evidence="2" id="KW-0597">Phosphoprotein</keyword>
<sequence>MKILLVCAGGMSTSILMNKMKKYWASIEVPLDVEAVGLAEYNEHYQDFDVILIGPQVSYRQSMIEKETGKPCAAINSTDYALGNCDRIYEQVKTLYEEMENA</sequence>
<name>A0A1U7NEJ2_9FIRM</name>
<accession>A0A1U7NEJ2</accession>
<feature type="domain" description="PTS EIIB type-3" evidence="8">
    <location>
        <begin position="1"/>
        <end position="102"/>
    </location>
</feature>
<dbReference type="CDD" id="cd05564">
    <property type="entry name" value="PTS_IIB_chitobiose_lichenan"/>
    <property type="match status" value="1"/>
</dbReference>
<evidence type="ECO:0000256" key="4">
    <source>
        <dbReference type="ARBA" id="ARBA00022679"/>
    </source>
</evidence>
<evidence type="ECO:0000259" key="8">
    <source>
        <dbReference type="PROSITE" id="PS51100"/>
    </source>
</evidence>
<dbReference type="PROSITE" id="PS51100">
    <property type="entry name" value="PTS_EIIB_TYPE_3"/>
    <property type="match status" value="1"/>
</dbReference>
<dbReference type="PANTHER" id="PTHR34581:SF2">
    <property type="entry name" value="PTS SYSTEM N,N'-DIACETYLCHITOBIOSE-SPECIFIC EIIB COMPONENT"/>
    <property type="match status" value="1"/>
</dbReference>
<dbReference type="GO" id="GO:0008982">
    <property type="term" value="F:protein-N(PI)-phosphohistidine-sugar phosphotransferase activity"/>
    <property type="evidence" value="ECO:0007669"/>
    <property type="project" value="InterPro"/>
</dbReference>
<dbReference type="AlphaFoldDB" id="A0A1U7NEJ2"/>
<keyword evidence="1" id="KW-0813">Transport</keyword>
<evidence type="ECO:0000256" key="5">
    <source>
        <dbReference type="ARBA" id="ARBA00022683"/>
    </source>
</evidence>
<evidence type="ECO:0000256" key="2">
    <source>
        <dbReference type="ARBA" id="ARBA00022553"/>
    </source>
</evidence>
<dbReference type="InterPro" id="IPR003501">
    <property type="entry name" value="PTS_EIIB_2/3"/>
</dbReference>
<keyword evidence="6" id="KW-0418">Kinase</keyword>
<evidence type="ECO:0000313" key="10">
    <source>
        <dbReference type="Proteomes" id="UP000186341"/>
    </source>
</evidence>
<evidence type="ECO:0000256" key="7">
    <source>
        <dbReference type="PROSITE-ProRule" id="PRU00423"/>
    </source>
</evidence>
<dbReference type="EMBL" id="MPJW01000180">
    <property type="protein sequence ID" value="OLU38063.1"/>
    <property type="molecule type" value="Genomic_DNA"/>
</dbReference>
<dbReference type="GO" id="GO:0009401">
    <property type="term" value="P:phosphoenolpyruvate-dependent sugar phosphotransferase system"/>
    <property type="evidence" value="ECO:0007669"/>
    <property type="project" value="UniProtKB-KW"/>
</dbReference>
<dbReference type="GO" id="GO:0016301">
    <property type="term" value="F:kinase activity"/>
    <property type="evidence" value="ECO:0007669"/>
    <property type="project" value="UniProtKB-KW"/>
</dbReference>
<protein>
    <submittedName>
        <fullName evidence="9">PTS sugar transporter subunit IIB</fullName>
    </submittedName>
</protein>
<keyword evidence="5" id="KW-0598">Phosphotransferase system</keyword>
<gene>
    <name evidence="9" type="ORF">BO222_09100</name>
</gene>
<dbReference type="InterPro" id="IPR013012">
    <property type="entry name" value="PTS_EIIB_3"/>
</dbReference>
<feature type="modified residue" description="Phosphocysteine; by EIIA" evidence="7">
    <location>
        <position position="7"/>
    </location>
</feature>
<dbReference type="InterPro" id="IPR036095">
    <property type="entry name" value="PTS_EIIB-like_sf"/>
</dbReference>
<proteinExistence type="predicted"/>
<evidence type="ECO:0000256" key="3">
    <source>
        <dbReference type="ARBA" id="ARBA00022597"/>
    </source>
</evidence>
<dbReference type="SUPFAM" id="SSF52794">
    <property type="entry name" value="PTS system IIB component-like"/>
    <property type="match status" value="1"/>
</dbReference>
<dbReference type="PANTHER" id="PTHR34581">
    <property type="entry name" value="PTS SYSTEM N,N'-DIACETYLCHITOBIOSE-SPECIFIC EIIB COMPONENT"/>
    <property type="match status" value="1"/>
</dbReference>
<organism evidence="9 10">
    <name type="scientific">Ileibacterium valens</name>
    <dbReference type="NCBI Taxonomy" id="1862668"/>
    <lineage>
        <taxon>Bacteria</taxon>
        <taxon>Bacillati</taxon>
        <taxon>Bacillota</taxon>
        <taxon>Erysipelotrichia</taxon>
        <taxon>Erysipelotrichales</taxon>
        <taxon>Erysipelotrichaceae</taxon>
        <taxon>Ileibacterium</taxon>
    </lineage>
</organism>
<comment type="caution">
    <text evidence="9">The sequence shown here is derived from an EMBL/GenBank/DDBJ whole genome shotgun (WGS) entry which is preliminary data.</text>
</comment>
<dbReference type="Gene3D" id="3.40.50.2300">
    <property type="match status" value="1"/>
</dbReference>
<dbReference type="OrthoDB" id="2186177at2"/>
<keyword evidence="10" id="KW-1185">Reference proteome</keyword>
<evidence type="ECO:0000256" key="6">
    <source>
        <dbReference type="ARBA" id="ARBA00022777"/>
    </source>
</evidence>
<dbReference type="InterPro" id="IPR051819">
    <property type="entry name" value="PTS_sugar-specific_EIIB"/>
</dbReference>
<keyword evidence="4" id="KW-0808">Transferase</keyword>